<dbReference type="Gene3D" id="3.40.50.1820">
    <property type="entry name" value="alpha/beta hydrolase"/>
    <property type="match status" value="1"/>
</dbReference>
<comment type="caution">
    <text evidence="4">The sequence shown here is derived from an EMBL/GenBank/DDBJ whole genome shotgun (WGS) entry which is preliminary data.</text>
</comment>
<dbReference type="InterPro" id="IPR013094">
    <property type="entry name" value="AB_hydrolase_3"/>
</dbReference>
<evidence type="ECO:0000313" key="4">
    <source>
        <dbReference type="EMBL" id="KUZ94737.1"/>
    </source>
</evidence>
<evidence type="ECO:0000259" key="3">
    <source>
        <dbReference type="Pfam" id="PF07859"/>
    </source>
</evidence>
<dbReference type="AlphaFoldDB" id="A0A102LJG9"/>
<dbReference type="EMBL" id="LOTN01000012">
    <property type="protein sequence ID" value="KUZ94737.1"/>
    <property type="molecule type" value="Genomic_DNA"/>
</dbReference>
<name>A0A102LJG9_9BURK</name>
<feature type="domain" description="Alpha/beta hydrolase fold-3" evidence="3">
    <location>
        <begin position="106"/>
        <end position="313"/>
    </location>
</feature>
<gene>
    <name evidence="4" type="ORF">WI38_06130</name>
</gene>
<evidence type="ECO:0000256" key="1">
    <source>
        <dbReference type="ARBA" id="ARBA00022801"/>
    </source>
</evidence>
<evidence type="ECO:0000256" key="2">
    <source>
        <dbReference type="SAM" id="MobiDB-lite"/>
    </source>
</evidence>
<reference evidence="4 5" key="1">
    <citation type="submission" date="2015-11" db="EMBL/GenBank/DDBJ databases">
        <title>Expanding the genomic diversity of Burkholderia species for the development of highly accurate diagnostics.</title>
        <authorList>
            <person name="Sahl J."/>
            <person name="Keim P."/>
            <person name="Wagner D."/>
        </authorList>
    </citation>
    <scope>NUCLEOTIDE SEQUENCE [LARGE SCALE GENOMIC DNA]</scope>
    <source>
        <strain evidence="4 5">RF32-BP4</strain>
    </source>
</reference>
<dbReference type="PANTHER" id="PTHR48081:SF8">
    <property type="entry name" value="ALPHA_BETA HYDROLASE FOLD-3 DOMAIN-CONTAINING PROTEIN-RELATED"/>
    <property type="match status" value="1"/>
</dbReference>
<keyword evidence="1" id="KW-0378">Hydrolase</keyword>
<protein>
    <recommendedName>
        <fullName evidence="3">Alpha/beta hydrolase fold-3 domain-containing protein</fullName>
    </recommendedName>
</protein>
<dbReference type="Proteomes" id="UP000065521">
    <property type="component" value="Unassembled WGS sequence"/>
</dbReference>
<dbReference type="SUPFAM" id="SSF53474">
    <property type="entry name" value="alpha/beta-Hydrolases"/>
    <property type="match status" value="1"/>
</dbReference>
<dbReference type="GO" id="GO:0016787">
    <property type="term" value="F:hydrolase activity"/>
    <property type="evidence" value="ECO:0007669"/>
    <property type="project" value="UniProtKB-KW"/>
</dbReference>
<proteinExistence type="predicted"/>
<evidence type="ECO:0000313" key="5">
    <source>
        <dbReference type="Proteomes" id="UP000065521"/>
    </source>
</evidence>
<dbReference type="Pfam" id="PF07859">
    <property type="entry name" value="Abhydrolase_3"/>
    <property type="match status" value="1"/>
</dbReference>
<dbReference type="InterPro" id="IPR029058">
    <property type="entry name" value="AB_hydrolase_fold"/>
</dbReference>
<sequence length="341" mass="36732">MCAAMNDSSLSISAKSTPADLTTPWSSHPVLDPETQQFLDLAAEAGLHPDRLLIERPTFPECRDLDDRSGDPTPVSVEHHALRTDTGTVDVHIVRPLGVQEPLPAVVYFPGGGWRMASYTTHRRLVCRLAVEAGVAVAFVAYSSAADVRYPVQNEQAYAALQYLVRNDKALRIDSRAMAVAGDGAGGNMAAVTALLARDRSGPALRLQVLICPILSANPTTRSYRQYSSGPGMTAHALEAFIDAQFPAESLSDKTAMPILARADELEDLPSALVITAENDVSRDDAEEYARNLMRAGVKVNAVRYLGTIHDFVVFDGLAETIPTDAALRHACSVIKCVLHA</sequence>
<accession>A0A102LJG9</accession>
<dbReference type="PANTHER" id="PTHR48081">
    <property type="entry name" value="AB HYDROLASE SUPERFAMILY PROTEIN C4A8.06C"/>
    <property type="match status" value="1"/>
</dbReference>
<organism evidence="4 5">
    <name type="scientific">Burkholderia ubonensis</name>
    <dbReference type="NCBI Taxonomy" id="101571"/>
    <lineage>
        <taxon>Bacteria</taxon>
        <taxon>Pseudomonadati</taxon>
        <taxon>Pseudomonadota</taxon>
        <taxon>Betaproteobacteria</taxon>
        <taxon>Burkholderiales</taxon>
        <taxon>Burkholderiaceae</taxon>
        <taxon>Burkholderia</taxon>
        <taxon>Burkholderia cepacia complex</taxon>
    </lineage>
</organism>
<feature type="region of interest" description="Disordered" evidence="2">
    <location>
        <begin position="1"/>
        <end position="21"/>
    </location>
</feature>
<dbReference type="InterPro" id="IPR050300">
    <property type="entry name" value="GDXG_lipolytic_enzyme"/>
</dbReference>